<dbReference type="EMBL" id="JBHSGU010000021">
    <property type="protein sequence ID" value="MFC4701720.1"/>
    <property type="molecule type" value="Genomic_DNA"/>
</dbReference>
<protein>
    <submittedName>
        <fullName evidence="1">VOC family protein</fullName>
    </submittedName>
</protein>
<accession>A0ABV9M0S6</accession>
<reference evidence="2" key="1">
    <citation type="journal article" date="2019" name="Int. J. Syst. Evol. Microbiol.">
        <title>The Global Catalogue of Microorganisms (GCM) 10K type strain sequencing project: providing services to taxonomists for standard genome sequencing and annotation.</title>
        <authorList>
            <consortium name="The Broad Institute Genomics Platform"/>
            <consortium name="The Broad Institute Genome Sequencing Center for Infectious Disease"/>
            <person name="Wu L."/>
            <person name="Ma J."/>
        </authorList>
    </citation>
    <scope>NUCLEOTIDE SEQUENCE [LARGE SCALE GENOMIC DNA]</scope>
    <source>
        <strain evidence="2">KACC 12507</strain>
    </source>
</reference>
<organism evidence="1 2">
    <name type="scientific">Glaciecola siphonariae</name>
    <dbReference type="NCBI Taxonomy" id="521012"/>
    <lineage>
        <taxon>Bacteria</taxon>
        <taxon>Pseudomonadati</taxon>
        <taxon>Pseudomonadota</taxon>
        <taxon>Gammaproteobacteria</taxon>
        <taxon>Alteromonadales</taxon>
        <taxon>Alteromonadaceae</taxon>
        <taxon>Glaciecola</taxon>
    </lineage>
</organism>
<name>A0ABV9M0S6_9ALTE</name>
<gene>
    <name evidence="1" type="ORF">ACFO4O_16310</name>
</gene>
<proteinExistence type="predicted"/>
<comment type="caution">
    <text evidence="1">The sequence shown here is derived from an EMBL/GenBank/DDBJ whole genome shotgun (WGS) entry which is preliminary data.</text>
</comment>
<dbReference type="RefSeq" id="WP_382410471.1">
    <property type="nucleotide sequence ID" value="NZ_JBHSGU010000021.1"/>
</dbReference>
<evidence type="ECO:0000313" key="2">
    <source>
        <dbReference type="Proteomes" id="UP001595897"/>
    </source>
</evidence>
<evidence type="ECO:0000313" key="1">
    <source>
        <dbReference type="EMBL" id="MFC4701720.1"/>
    </source>
</evidence>
<dbReference type="SUPFAM" id="SSF54593">
    <property type="entry name" value="Glyoxalase/Bleomycin resistance protein/Dihydroxybiphenyl dioxygenase"/>
    <property type="match status" value="1"/>
</dbReference>
<dbReference type="InterPro" id="IPR029068">
    <property type="entry name" value="Glyas_Bleomycin-R_OHBP_Dase"/>
</dbReference>
<sequence>MSEYWNAMVPEITVSSLDRSLAFYLCLGFSVRYRRENPPFAYLEIGQAQLMLEQIHESGWLTGSLEPPFGRGVNFQIEVESVRNIEAKARIANIALYEGCKESWYFVGEGREEGQLEVLLQDPDGFLLRFIEPLGSRENDA</sequence>
<dbReference type="Proteomes" id="UP001595897">
    <property type="component" value="Unassembled WGS sequence"/>
</dbReference>
<dbReference type="Gene3D" id="3.10.180.10">
    <property type="entry name" value="2,3-Dihydroxybiphenyl 1,2-Dioxygenase, domain 1"/>
    <property type="match status" value="1"/>
</dbReference>
<keyword evidence="2" id="KW-1185">Reference proteome</keyword>